<dbReference type="InterPro" id="IPR011009">
    <property type="entry name" value="Kinase-like_dom_sf"/>
</dbReference>
<dbReference type="AlphaFoldDB" id="A0A1X7SWT7"/>
<dbReference type="Gene3D" id="1.10.510.10">
    <property type="entry name" value="Transferase(Phosphotransferase) domain 1"/>
    <property type="match status" value="1"/>
</dbReference>
<proteinExistence type="predicted"/>
<reference evidence="1" key="1">
    <citation type="submission" date="2017-05" db="UniProtKB">
        <authorList>
            <consortium name="EnsemblMetazoa"/>
        </authorList>
    </citation>
    <scope>IDENTIFICATION</scope>
</reference>
<protein>
    <recommendedName>
        <fullName evidence="2">Serine-threonine/tyrosine-protein kinase catalytic domain-containing protein</fullName>
    </recommendedName>
</protein>
<sequence>MDVFSYGVLLIEMSICTIPQPGNRRQDVNSIKHAGLKGLIQRCVMDNYKLRPEMSDIINELTQSI</sequence>
<evidence type="ECO:0008006" key="2">
    <source>
        <dbReference type="Google" id="ProtNLM"/>
    </source>
</evidence>
<evidence type="ECO:0000313" key="1">
    <source>
        <dbReference type="EnsemblMetazoa" id="Aqu2.1.06437_001"/>
    </source>
</evidence>
<accession>A0A1X7SWT7</accession>
<name>A0A1X7SWT7_AMPQE</name>
<organism evidence="1">
    <name type="scientific">Amphimedon queenslandica</name>
    <name type="common">Sponge</name>
    <dbReference type="NCBI Taxonomy" id="400682"/>
    <lineage>
        <taxon>Eukaryota</taxon>
        <taxon>Metazoa</taxon>
        <taxon>Porifera</taxon>
        <taxon>Demospongiae</taxon>
        <taxon>Heteroscleromorpha</taxon>
        <taxon>Haplosclerida</taxon>
        <taxon>Niphatidae</taxon>
        <taxon>Amphimedon</taxon>
    </lineage>
</organism>
<dbReference type="EnsemblMetazoa" id="Aqu2.1.06437_001">
    <property type="protein sequence ID" value="Aqu2.1.06437_001"/>
    <property type="gene ID" value="Aqu2.1.06437"/>
</dbReference>
<dbReference type="InParanoid" id="A0A1X7SWT7"/>
<dbReference type="SUPFAM" id="SSF56112">
    <property type="entry name" value="Protein kinase-like (PK-like)"/>
    <property type="match status" value="1"/>
</dbReference>